<dbReference type="InterPro" id="IPR000246">
    <property type="entry name" value="Peptidase_T2"/>
</dbReference>
<feature type="binding site" evidence="6">
    <location>
        <begin position="210"/>
        <end position="213"/>
    </location>
    <ligand>
        <name>substrate</name>
    </ligand>
</feature>
<proteinExistence type="predicted"/>
<dbReference type="OrthoDB" id="18230at2157"/>
<dbReference type="GO" id="GO:0005737">
    <property type="term" value="C:cytoplasm"/>
    <property type="evidence" value="ECO:0007669"/>
    <property type="project" value="TreeGrafter"/>
</dbReference>
<feature type="active site" description="Nucleophile" evidence="5">
    <location>
        <position position="183"/>
    </location>
</feature>
<dbReference type="SUPFAM" id="SSF56235">
    <property type="entry name" value="N-terminal nucleophile aminohydrolases (Ntn hydrolases)"/>
    <property type="match status" value="1"/>
</dbReference>
<reference evidence="10" key="1">
    <citation type="submission" date="2017-11" db="EMBL/GenBank/DDBJ databases">
        <title>Phenotypic and genomic properties of facultatively anaerobic sulfur-reducing natronoarchaea from hypersaline soda lakes.</title>
        <authorList>
            <person name="Sorokin D.Y."/>
            <person name="Kublanov I.V."/>
            <person name="Roman P."/>
            <person name="Sinninghe Damste J.S."/>
            <person name="Golyshin P.N."/>
            <person name="Rojo D."/>
            <person name="Ciordia S."/>
            <person name="Mena M.D.C."/>
            <person name="Ferrer M."/>
            <person name="Messina E."/>
            <person name="Smedile F."/>
            <person name="La Spada G."/>
            <person name="La Cono V."/>
            <person name="Yakimov M.M."/>
        </authorList>
    </citation>
    <scope>NUCLEOTIDE SEQUENCE [LARGE SCALE GENOMIC DNA]</scope>
    <source>
        <strain evidence="10">AArc-Sl</strain>
    </source>
</reference>
<evidence type="ECO:0000256" key="1">
    <source>
        <dbReference type="ARBA" id="ARBA00012920"/>
    </source>
</evidence>
<dbReference type="RefSeq" id="WP_119818567.1">
    <property type="nucleotide sequence ID" value="NZ_CP025066.1"/>
</dbReference>
<accession>A0A343TKM3</accession>
<evidence type="ECO:0000256" key="6">
    <source>
        <dbReference type="PIRSR" id="PIRSR600246-2"/>
    </source>
</evidence>
<keyword evidence="9" id="KW-0378">Hydrolase</keyword>
<feature type="site" description="Cleavage; by autolysis" evidence="7">
    <location>
        <begin position="182"/>
        <end position="183"/>
    </location>
</feature>
<dbReference type="EC" id="3.5.1.1" evidence="1"/>
<dbReference type="EMBL" id="CP025066">
    <property type="protein sequence ID" value="AUX09645.1"/>
    <property type="molecule type" value="Genomic_DNA"/>
</dbReference>
<dbReference type="InterPro" id="IPR029055">
    <property type="entry name" value="Ntn_hydrolases_N"/>
</dbReference>
<dbReference type="GeneID" id="37878372"/>
<feature type="region of interest" description="Disordered" evidence="8">
    <location>
        <begin position="160"/>
        <end position="185"/>
    </location>
</feature>
<evidence type="ECO:0000313" key="10">
    <source>
        <dbReference type="Proteomes" id="UP000263012"/>
    </source>
</evidence>
<evidence type="ECO:0000313" key="9">
    <source>
        <dbReference type="EMBL" id="AUX09645.1"/>
    </source>
</evidence>
<evidence type="ECO:0000256" key="3">
    <source>
        <dbReference type="ARBA" id="ARBA00044776"/>
    </source>
</evidence>
<dbReference type="CDD" id="cd04703">
    <property type="entry name" value="Asparaginase_2_like_1"/>
    <property type="match status" value="1"/>
</dbReference>
<dbReference type="GO" id="GO:0004067">
    <property type="term" value="F:asparaginase activity"/>
    <property type="evidence" value="ECO:0007669"/>
    <property type="project" value="UniProtKB-EC"/>
</dbReference>
<dbReference type="AlphaFoldDB" id="A0A343TKM3"/>
<dbReference type="PANTHER" id="PTHR10188:SF6">
    <property type="entry name" value="N(4)-(BETA-N-ACETYLGLUCOSAMINYL)-L-ASPARAGINASE"/>
    <property type="match status" value="1"/>
</dbReference>
<evidence type="ECO:0000256" key="8">
    <source>
        <dbReference type="SAM" id="MobiDB-lite"/>
    </source>
</evidence>
<sequence length="303" mass="30426">MRVIVHGGAGSTPEEPDERQAVLDEAAAVGAASPEPIDAVEAAVRVLESDERFNAGVGGAVQADGIVRTDAGVMRSDREVGAACSMPGVEHAVSVARIVLEATPHVLVSGVHAVDLAADFGVGTEAELLTADKRESYQSEDPPAGSPRDQIAWLASRFGAGDDQAGEHGEGGSGPTHAPDHDTVGAVASDGETFAAATSTGGRSYALAGRVGDVPQVGSGFYCTPAGGASATGAGEDIARVTLSRRATDFLEEGLGAQEAADRAIEEFEELTGSGAGVIVLDGSEAGSAFNTGGMQTSVAVDR</sequence>
<dbReference type="Proteomes" id="UP000263012">
    <property type="component" value="Chromosome"/>
</dbReference>
<dbReference type="PANTHER" id="PTHR10188">
    <property type="entry name" value="L-ASPARAGINASE"/>
    <property type="match status" value="1"/>
</dbReference>
<evidence type="ECO:0000256" key="2">
    <source>
        <dbReference type="ARBA" id="ARBA00030414"/>
    </source>
</evidence>
<gene>
    <name evidence="9" type="primary">iaaA</name>
    <name evidence="9" type="ORF">AArcSl_2020</name>
</gene>
<keyword evidence="10" id="KW-1185">Reference proteome</keyword>
<organism evidence="9 10">
    <name type="scientific">Halalkaliarchaeum desulfuricum</name>
    <dbReference type="NCBI Taxonomy" id="2055893"/>
    <lineage>
        <taxon>Archaea</taxon>
        <taxon>Methanobacteriati</taxon>
        <taxon>Methanobacteriota</taxon>
        <taxon>Stenosarchaea group</taxon>
        <taxon>Halobacteria</taxon>
        <taxon>Halobacteriales</taxon>
        <taxon>Haloferacaceae</taxon>
        <taxon>Halalkaliarchaeum</taxon>
    </lineage>
</organism>
<dbReference type="Gene3D" id="3.60.20.30">
    <property type="entry name" value="(Glycosyl)asparaginase"/>
    <property type="match status" value="1"/>
</dbReference>
<dbReference type="Pfam" id="PF01112">
    <property type="entry name" value="Asparaginase_2"/>
    <property type="match status" value="1"/>
</dbReference>
<evidence type="ECO:0000256" key="7">
    <source>
        <dbReference type="PIRSR" id="PIRSR600246-3"/>
    </source>
</evidence>
<evidence type="ECO:0000256" key="4">
    <source>
        <dbReference type="ARBA" id="ARBA00049366"/>
    </source>
</evidence>
<dbReference type="KEGG" id="hdf:AArcSl_2020"/>
<protein>
    <recommendedName>
        <fullName evidence="3">Plant-type L-asparaginase</fullName>
        <ecNumber evidence="1">3.5.1.1</ecNumber>
    </recommendedName>
    <alternativeName>
        <fullName evidence="2">L-asparagine amidohydrolase</fullName>
    </alternativeName>
</protein>
<evidence type="ECO:0000256" key="5">
    <source>
        <dbReference type="PIRSR" id="PIRSR600246-1"/>
    </source>
</evidence>
<name>A0A343TKM3_9EURY</name>
<comment type="catalytic activity">
    <reaction evidence="4">
        <text>L-asparagine + H2O = L-aspartate + NH4(+)</text>
        <dbReference type="Rhea" id="RHEA:21016"/>
        <dbReference type="ChEBI" id="CHEBI:15377"/>
        <dbReference type="ChEBI" id="CHEBI:28938"/>
        <dbReference type="ChEBI" id="CHEBI:29991"/>
        <dbReference type="ChEBI" id="CHEBI:58048"/>
        <dbReference type="EC" id="3.5.1.1"/>
    </reaction>
</comment>
<feature type="binding site" evidence="6">
    <location>
        <begin position="232"/>
        <end position="235"/>
    </location>
    <ligand>
        <name>substrate</name>
    </ligand>
</feature>